<evidence type="ECO:0000256" key="10">
    <source>
        <dbReference type="RuleBase" id="RU363054"/>
    </source>
</evidence>
<evidence type="ECO:0000256" key="3">
    <source>
        <dbReference type="ARBA" id="ARBA00022448"/>
    </source>
</evidence>
<keyword evidence="6 9" id="KW-0812">Transmembrane</keyword>
<dbReference type="RefSeq" id="WP_205633702.1">
    <property type="nucleotide sequence ID" value="NZ_CP012333.1"/>
</dbReference>
<feature type="transmembrane region" description="Helical" evidence="9">
    <location>
        <begin position="127"/>
        <end position="154"/>
    </location>
</feature>
<comment type="similarity">
    <text evidence="2 10">Belongs to the binding-protein-dependent transport system permease family. CysTW subfamily.</text>
</comment>
<dbReference type="Gene3D" id="1.10.3720.10">
    <property type="entry name" value="MetI-like"/>
    <property type="match status" value="1"/>
</dbReference>
<feature type="transmembrane region" description="Helical" evidence="9">
    <location>
        <begin position="33"/>
        <end position="57"/>
    </location>
</feature>
<feature type="transmembrane region" description="Helical" evidence="9">
    <location>
        <begin position="89"/>
        <end position="115"/>
    </location>
</feature>
<feature type="transmembrane region" description="Helical" evidence="9">
    <location>
        <begin position="294"/>
        <end position="315"/>
    </location>
</feature>
<evidence type="ECO:0000313" key="13">
    <source>
        <dbReference type="EMBL" id="AKU96362.1"/>
    </source>
</evidence>
<evidence type="ECO:0000256" key="6">
    <source>
        <dbReference type="ARBA" id="ARBA00022692"/>
    </source>
</evidence>
<evidence type="ECO:0000256" key="9">
    <source>
        <dbReference type="RuleBase" id="RU363032"/>
    </source>
</evidence>
<feature type="compositionally biased region" description="Polar residues" evidence="11">
    <location>
        <begin position="1"/>
        <end position="13"/>
    </location>
</feature>
<dbReference type="GO" id="GO:0006817">
    <property type="term" value="P:phosphate ion transport"/>
    <property type="evidence" value="ECO:0007669"/>
    <property type="project" value="UniProtKB-KW"/>
</dbReference>
<organism evidence="13 14">
    <name type="scientific">Labilithrix luteola</name>
    <dbReference type="NCBI Taxonomy" id="1391654"/>
    <lineage>
        <taxon>Bacteria</taxon>
        <taxon>Pseudomonadati</taxon>
        <taxon>Myxococcota</taxon>
        <taxon>Polyangia</taxon>
        <taxon>Polyangiales</taxon>
        <taxon>Labilitrichaceae</taxon>
        <taxon>Labilithrix</taxon>
    </lineage>
</organism>
<dbReference type="InterPro" id="IPR011864">
    <property type="entry name" value="Phosphate_PstC"/>
</dbReference>
<gene>
    <name evidence="13" type="ORF">AKJ09_03026</name>
</gene>
<dbReference type="GO" id="GO:0005886">
    <property type="term" value="C:plasma membrane"/>
    <property type="evidence" value="ECO:0007669"/>
    <property type="project" value="UniProtKB-SubCell"/>
</dbReference>
<dbReference type="GO" id="GO:0005315">
    <property type="term" value="F:phosphate transmembrane transporter activity"/>
    <property type="evidence" value="ECO:0007669"/>
    <property type="project" value="InterPro"/>
</dbReference>
<dbReference type="AlphaFoldDB" id="A0A0K1PS64"/>
<dbReference type="PANTHER" id="PTHR30425">
    <property type="entry name" value="PHOSPHATE TRANSPORT SYSTEM PERMEASE PROTEIN PST"/>
    <property type="match status" value="1"/>
</dbReference>
<keyword evidence="7 9" id="KW-1133">Transmembrane helix</keyword>
<feature type="domain" description="ABC transmembrane type-1" evidence="12">
    <location>
        <begin position="90"/>
        <end position="315"/>
    </location>
</feature>
<reference evidence="13 14" key="1">
    <citation type="submission" date="2015-08" db="EMBL/GenBank/DDBJ databases">
        <authorList>
            <person name="Babu N.S."/>
            <person name="Beckwith C.J."/>
            <person name="Beseler K.G."/>
            <person name="Brison A."/>
            <person name="Carone J.V."/>
            <person name="Caskin T.P."/>
            <person name="Diamond M."/>
            <person name="Durham M.E."/>
            <person name="Foxe J.M."/>
            <person name="Go M."/>
            <person name="Henderson B.A."/>
            <person name="Jones I.B."/>
            <person name="McGettigan J.A."/>
            <person name="Micheletti S.J."/>
            <person name="Nasrallah M.E."/>
            <person name="Ortiz D."/>
            <person name="Piller C.R."/>
            <person name="Privatt S.R."/>
            <person name="Schneider S.L."/>
            <person name="Sharp S."/>
            <person name="Smith T.C."/>
            <person name="Stanton J.D."/>
            <person name="Ullery H.E."/>
            <person name="Wilson R.J."/>
            <person name="Serrano M.G."/>
            <person name="Buck G."/>
            <person name="Lee V."/>
            <person name="Wang Y."/>
            <person name="Carvalho R."/>
            <person name="Voegtly L."/>
            <person name="Shi R."/>
            <person name="Duckworth R."/>
            <person name="Johnson A."/>
            <person name="Loviza R."/>
            <person name="Walstead R."/>
            <person name="Shah Z."/>
            <person name="Kiflezghi M."/>
            <person name="Wade K."/>
            <person name="Ball S.L."/>
            <person name="Bradley K.W."/>
            <person name="Asai D.J."/>
            <person name="Bowman C.A."/>
            <person name="Russell D.A."/>
            <person name="Pope W.H."/>
            <person name="Jacobs-Sera D."/>
            <person name="Hendrix R.W."/>
            <person name="Hatfull G.F."/>
        </authorList>
    </citation>
    <scope>NUCLEOTIDE SEQUENCE [LARGE SCALE GENOMIC DNA]</scope>
    <source>
        <strain evidence="13 14">DSM 27648</strain>
    </source>
</reference>
<evidence type="ECO:0000259" key="12">
    <source>
        <dbReference type="PROSITE" id="PS50928"/>
    </source>
</evidence>
<dbReference type="PROSITE" id="PS50928">
    <property type="entry name" value="ABC_TM1"/>
    <property type="match status" value="1"/>
</dbReference>
<evidence type="ECO:0000313" key="14">
    <source>
        <dbReference type="Proteomes" id="UP000064967"/>
    </source>
</evidence>
<dbReference type="SUPFAM" id="SSF161098">
    <property type="entry name" value="MetI-like"/>
    <property type="match status" value="1"/>
</dbReference>
<dbReference type="KEGG" id="llu:AKJ09_03026"/>
<keyword evidence="4 10" id="KW-1003">Cell membrane</keyword>
<sequence>MAQPAEPTSPSSHVESRRAGESPEALRARIDRLIGGLGGAAASAIGIVLLIVAVSAFQLALPSIRTFGADFLVSQDWDPIHARFGALPFLYGTVVTSAVALALAVPVGIGMALFLSDLGPSALKRPVGTLMTLLAAVPSVVYGLWAALVLAPLLRTTIEPALEARFGALPFFRGPSVGVGLLCASLVLAVMVLPTIASVSREVLRAVPWELREGALALGATRWDVVRRVVLPHARAGLSGAVLLGFGRAASEAMAVAMVVGSRPEIRGSLFAPGYTMSSVIANEFAESTGTLHVAALAEIGLLLFAVTLTINVAARMLVSRVRGA</sequence>
<dbReference type="EMBL" id="CP012333">
    <property type="protein sequence ID" value="AKU96362.1"/>
    <property type="molecule type" value="Genomic_DNA"/>
</dbReference>
<keyword evidence="5 10" id="KW-0592">Phosphate transport</keyword>
<accession>A0A0K1PS64</accession>
<keyword evidence="14" id="KW-1185">Reference proteome</keyword>
<dbReference type="Proteomes" id="UP000064967">
    <property type="component" value="Chromosome"/>
</dbReference>
<name>A0A0K1PS64_9BACT</name>
<dbReference type="InterPro" id="IPR051124">
    <property type="entry name" value="Phosphate_Transport_Permease"/>
</dbReference>
<evidence type="ECO:0000256" key="11">
    <source>
        <dbReference type="SAM" id="MobiDB-lite"/>
    </source>
</evidence>
<dbReference type="NCBIfam" id="TIGR02138">
    <property type="entry name" value="phosphate_pstC"/>
    <property type="match status" value="1"/>
</dbReference>
<protein>
    <recommendedName>
        <fullName evidence="10">Phosphate transport system permease protein</fullName>
    </recommendedName>
</protein>
<evidence type="ECO:0000256" key="8">
    <source>
        <dbReference type="ARBA" id="ARBA00023136"/>
    </source>
</evidence>
<dbReference type="Pfam" id="PF00528">
    <property type="entry name" value="BPD_transp_1"/>
    <property type="match status" value="1"/>
</dbReference>
<feature type="transmembrane region" description="Helical" evidence="9">
    <location>
        <begin position="236"/>
        <end position="260"/>
    </location>
</feature>
<evidence type="ECO:0000256" key="1">
    <source>
        <dbReference type="ARBA" id="ARBA00004651"/>
    </source>
</evidence>
<comment type="function">
    <text evidence="10">Part of the binding-protein-dependent transport system for phosphate; probably responsible for the translocation of the substrate across the membrane.</text>
</comment>
<evidence type="ECO:0000256" key="4">
    <source>
        <dbReference type="ARBA" id="ARBA00022475"/>
    </source>
</evidence>
<evidence type="ECO:0000256" key="7">
    <source>
        <dbReference type="ARBA" id="ARBA00022989"/>
    </source>
</evidence>
<keyword evidence="3 9" id="KW-0813">Transport</keyword>
<proteinExistence type="inferred from homology"/>
<feature type="transmembrane region" description="Helical" evidence="9">
    <location>
        <begin position="174"/>
        <end position="196"/>
    </location>
</feature>
<dbReference type="PANTHER" id="PTHR30425:SF1">
    <property type="entry name" value="PHOSPHATE TRANSPORT SYSTEM PERMEASE PROTEIN PSTC"/>
    <property type="match status" value="1"/>
</dbReference>
<keyword evidence="8 9" id="KW-0472">Membrane</keyword>
<dbReference type="InterPro" id="IPR000515">
    <property type="entry name" value="MetI-like"/>
</dbReference>
<dbReference type="STRING" id="1391654.AKJ09_03026"/>
<evidence type="ECO:0000256" key="2">
    <source>
        <dbReference type="ARBA" id="ARBA00007069"/>
    </source>
</evidence>
<dbReference type="PATRIC" id="fig|1391654.3.peg.3060"/>
<dbReference type="CDD" id="cd06261">
    <property type="entry name" value="TM_PBP2"/>
    <property type="match status" value="1"/>
</dbReference>
<evidence type="ECO:0000256" key="5">
    <source>
        <dbReference type="ARBA" id="ARBA00022592"/>
    </source>
</evidence>
<comment type="subcellular location">
    <subcellularLocation>
        <location evidence="1 9">Cell membrane</location>
        <topology evidence="1 9">Multi-pass membrane protein</topology>
    </subcellularLocation>
</comment>
<dbReference type="InterPro" id="IPR035906">
    <property type="entry name" value="MetI-like_sf"/>
</dbReference>
<feature type="region of interest" description="Disordered" evidence="11">
    <location>
        <begin position="1"/>
        <end position="22"/>
    </location>
</feature>